<dbReference type="EMBL" id="GGEC01054382">
    <property type="protein sequence ID" value="MBX34866.1"/>
    <property type="molecule type" value="Transcribed_RNA"/>
</dbReference>
<name>A0A2P2MXC9_RHIMU</name>
<feature type="domain" description="Dynamin N-terminal" evidence="1">
    <location>
        <begin position="3"/>
        <end position="55"/>
    </location>
</feature>
<protein>
    <submittedName>
        <fullName evidence="2">Dynamin-related protein 1E</fullName>
    </submittedName>
</protein>
<dbReference type="InterPro" id="IPR045063">
    <property type="entry name" value="Dynamin_N"/>
</dbReference>
<dbReference type="InterPro" id="IPR022812">
    <property type="entry name" value="Dynamin"/>
</dbReference>
<dbReference type="InterPro" id="IPR027417">
    <property type="entry name" value="P-loop_NTPase"/>
</dbReference>
<accession>A0A2P2MXC9</accession>
<proteinExistence type="predicted"/>
<dbReference type="Gene3D" id="3.40.50.300">
    <property type="entry name" value="P-loop containing nucleotide triphosphate hydrolases"/>
    <property type="match status" value="1"/>
</dbReference>
<dbReference type="PANTHER" id="PTHR11566:SF223">
    <property type="entry name" value="PROTEIN 1C, PUTATIVE, EXPRESSED-RELATED"/>
    <property type="match status" value="1"/>
</dbReference>
<organism evidence="2">
    <name type="scientific">Rhizophora mucronata</name>
    <name type="common">Asiatic mangrove</name>
    <dbReference type="NCBI Taxonomy" id="61149"/>
    <lineage>
        <taxon>Eukaryota</taxon>
        <taxon>Viridiplantae</taxon>
        <taxon>Streptophyta</taxon>
        <taxon>Embryophyta</taxon>
        <taxon>Tracheophyta</taxon>
        <taxon>Spermatophyta</taxon>
        <taxon>Magnoliopsida</taxon>
        <taxon>eudicotyledons</taxon>
        <taxon>Gunneridae</taxon>
        <taxon>Pentapetalae</taxon>
        <taxon>rosids</taxon>
        <taxon>fabids</taxon>
        <taxon>Malpighiales</taxon>
        <taxon>Rhizophoraceae</taxon>
        <taxon>Rhizophora</taxon>
    </lineage>
</organism>
<reference evidence="2" key="1">
    <citation type="submission" date="2018-02" db="EMBL/GenBank/DDBJ databases">
        <title>Rhizophora mucronata_Transcriptome.</title>
        <authorList>
            <person name="Meera S.P."/>
            <person name="Sreeshan A."/>
            <person name="Augustine A."/>
        </authorList>
    </citation>
    <scope>NUCLEOTIDE SEQUENCE</scope>
    <source>
        <tissue evidence="2">Leaf</tissue>
    </source>
</reference>
<dbReference type="GO" id="GO:0003924">
    <property type="term" value="F:GTPase activity"/>
    <property type="evidence" value="ECO:0007669"/>
    <property type="project" value="TreeGrafter"/>
</dbReference>
<dbReference type="GO" id="GO:0008017">
    <property type="term" value="F:microtubule binding"/>
    <property type="evidence" value="ECO:0007669"/>
    <property type="project" value="TreeGrafter"/>
</dbReference>
<dbReference type="SUPFAM" id="SSF52540">
    <property type="entry name" value="P-loop containing nucleoside triphosphate hydrolases"/>
    <property type="match status" value="1"/>
</dbReference>
<sequence>MTGRSKQISPVPIHLSIYSPNVVNLTLVDLPGLTKVAVGMQTLAKRCKTGCTIAIMFIV</sequence>
<dbReference type="PANTHER" id="PTHR11566">
    <property type="entry name" value="DYNAMIN"/>
    <property type="match status" value="1"/>
</dbReference>
<dbReference type="GO" id="GO:0016020">
    <property type="term" value="C:membrane"/>
    <property type="evidence" value="ECO:0007669"/>
    <property type="project" value="TreeGrafter"/>
</dbReference>
<dbReference type="AlphaFoldDB" id="A0A2P2MXC9"/>
<dbReference type="GO" id="GO:0005737">
    <property type="term" value="C:cytoplasm"/>
    <property type="evidence" value="ECO:0007669"/>
    <property type="project" value="TreeGrafter"/>
</dbReference>
<evidence type="ECO:0000313" key="2">
    <source>
        <dbReference type="EMBL" id="MBX34866.1"/>
    </source>
</evidence>
<dbReference type="Pfam" id="PF00350">
    <property type="entry name" value="Dynamin_N"/>
    <property type="match status" value="1"/>
</dbReference>
<evidence type="ECO:0000259" key="1">
    <source>
        <dbReference type="Pfam" id="PF00350"/>
    </source>
</evidence>
<dbReference type="GO" id="GO:0005874">
    <property type="term" value="C:microtubule"/>
    <property type="evidence" value="ECO:0007669"/>
    <property type="project" value="TreeGrafter"/>
</dbReference>